<proteinExistence type="predicted"/>
<reference evidence="4 5" key="1">
    <citation type="journal article" date="2015" name="Nature">
        <title>rRNA introns, odd ribosomes, and small enigmatic genomes across a large radiation of phyla.</title>
        <authorList>
            <person name="Brown C.T."/>
            <person name="Hug L.A."/>
            <person name="Thomas B.C."/>
            <person name="Sharon I."/>
            <person name="Castelle C.J."/>
            <person name="Singh A."/>
            <person name="Wilkins M.J."/>
            <person name="Williams K.H."/>
            <person name="Banfield J.F."/>
        </authorList>
    </citation>
    <scope>NUCLEOTIDE SEQUENCE [LARGE SCALE GENOMIC DNA]</scope>
    <source>
        <strain evidence="5">GW2011_GWA1_39_13</strain>
    </source>
</reference>
<dbReference type="GO" id="GO:0051603">
    <property type="term" value="P:proteolysis involved in protein catabolic process"/>
    <property type="evidence" value="ECO:0007669"/>
    <property type="project" value="InterPro"/>
</dbReference>
<gene>
    <name evidence="4" type="ORF">UT29_C0001G0141</name>
</gene>
<keyword evidence="1" id="KW-0963">Cytoplasm</keyword>
<dbReference type="InterPro" id="IPR023333">
    <property type="entry name" value="Proteasome_suB-type"/>
</dbReference>
<keyword evidence="3" id="KW-0378">Hydrolase</keyword>
<evidence type="ECO:0000256" key="3">
    <source>
        <dbReference type="ARBA" id="ARBA00022801"/>
    </source>
</evidence>
<dbReference type="SUPFAM" id="SSF56235">
    <property type="entry name" value="N-terminal nucleophile aminohydrolases (Ntn hydrolases)"/>
    <property type="match status" value="1"/>
</dbReference>
<evidence type="ECO:0000256" key="2">
    <source>
        <dbReference type="ARBA" id="ARBA00022670"/>
    </source>
</evidence>
<organism evidence="4 5">
    <name type="scientific">Yanofskybacteria sp. (strain GW2011_GWA1_39_13)</name>
    <dbReference type="NCBI Taxonomy" id="1619019"/>
    <lineage>
        <taxon>Bacteria</taxon>
        <taxon>Candidatus Yanofskyibacteriota</taxon>
    </lineage>
</organism>
<dbReference type="InterPro" id="IPR029055">
    <property type="entry name" value="Ntn_hydrolases_N"/>
</dbReference>
<dbReference type="EMBL" id="LBWF01000001">
    <property type="protein sequence ID" value="KKR02661.1"/>
    <property type="molecule type" value="Genomic_DNA"/>
</dbReference>
<dbReference type="Pfam" id="PF00227">
    <property type="entry name" value="Proteasome"/>
    <property type="match status" value="1"/>
</dbReference>
<accession>A0A0G0MQE6</accession>
<dbReference type="GO" id="GO:0008233">
    <property type="term" value="F:peptidase activity"/>
    <property type="evidence" value="ECO:0007669"/>
    <property type="project" value="UniProtKB-KW"/>
</dbReference>
<sequence>MKTDGPFFVDDYEDFIFSSINKLKGDMPTLLANASLAGGGVTPESSSQRFMLHGTTIASFLIDNGRVAIVVSDGKVSEGPLLKAASLEFEKLIDIDRSTVMAVSGSVGFAILYARMLRNWVETMERIREERLSTRSKVNMLARILRENLSLALSGLVVAPILTTWDDKRGPRIFVVTPDGSVVVKKTYAMSGSGRVNEGGLLLGWNINMSKESGISLAKELVHNASKLDSATGGKIFIKIVSRDGIESVDGGWTNE</sequence>
<dbReference type="GO" id="GO:0005839">
    <property type="term" value="C:proteasome core complex"/>
    <property type="evidence" value="ECO:0007669"/>
    <property type="project" value="InterPro"/>
</dbReference>
<keyword evidence="2" id="KW-0645">Protease</keyword>
<evidence type="ECO:0000313" key="5">
    <source>
        <dbReference type="Proteomes" id="UP000034845"/>
    </source>
</evidence>
<evidence type="ECO:0000313" key="4">
    <source>
        <dbReference type="EMBL" id="KKR02661.1"/>
    </source>
</evidence>
<comment type="caution">
    <text evidence="4">The sequence shown here is derived from an EMBL/GenBank/DDBJ whole genome shotgun (WGS) entry which is preliminary data.</text>
</comment>
<dbReference type="InterPro" id="IPR001353">
    <property type="entry name" value="Proteasome_sua/b"/>
</dbReference>
<protein>
    <submittedName>
        <fullName evidence="4">Proteasome subunit beta</fullName>
    </submittedName>
</protein>
<dbReference type="GO" id="GO:0005737">
    <property type="term" value="C:cytoplasm"/>
    <property type="evidence" value="ECO:0007669"/>
    <property type="project" value="TreeGrafter"/>
</dbReference>
<dbReference type="PANTHER" id="PTHR32194">
    <property type="entry name" value="METALLOPROTEASE TLDD"/>
    <property type="match status" value="1"/>
</dbReference>
<dbReference type="Gene3D" id="3.60.20.10">
    <property type="entry name" value="Glutamine Phosphoribosylpyrophosphate, subunit 1, domain 1"/>
    <property type="match status" value="1"/>
</dbReference>
<evidence type="ECO:0000256" key="1">
    <source>
        <dbReference type="ARBA" id="ARBA00022490"/>
    </source>
</evidence>
<keyword evidence="4" id="KW-0647">Proteasome</keyword>
<dbReference type="AlphaFoldDB" id="A0A0G0MQE6"/>
<dbReference type="Proteomes" id="UP000034845">
    <property type="component" value="Unassembled WGS sequence"/>
</dbReference>
<dbReference type="PANTHER" id="PTHR32194:SF0">
    <property type="entry name" value="ATP-DEPENDENT PROTEASE SUBUNIT HSLV"/>
    <property type="match status" value="1"/>
</dbReference>
<name>A0A0G0MQE6_YANXG</name>